<name>A0ABV1BER8_9FIRM</name>
<organism evidence="1 2">
    <name type="scientific">Blautia aquisgranensis</name>
    <dbReference type="NCBI Taxonomy" id="3133153"/>
    <lineage>
        <taxon>Bacteria</taxon>
        <taxon>Bacillati</taxon>
        <taxon>Bacillota</taxon>
        <taxon>Clostridia</taxon>
        <taxon>Lachnospirales</taxon>
        <taxon>Lachnospiraceae</taxon>
        <taxon>Blautia</taxon>
    </lineage>
</organism>
<dbReference type="InterPro" id="IPR036866">
    <property type="entry name" value="RibonucZ/Hydroxyglut_hydro"/>
</dbReference>
<comment type="caution">
    <text evidence="1">The sequence shown here is derived from an EMBL/GenBank/DDBJ whole genome shotgun (WGS) entry which is preliminary data.</text>
</comment>
<dbReference type="EMBL" id="JBBMEJ010000005">
    <property type="protein sequence ID" value="MEQ2370437.1"/>
    <property type="molecule type" value="Genomic_DNA"/>
</dbReference>
<dbReference type="Proteomes" id="UP001473063">
    <property type="component" value="Unassembled WGS sequence"/>
</dbReference>
<evidence type="ECO:0008006" key="3">
    <source>
        <dbReference type="Google" id="ProtNLM"/>
    </source>
</evidence>
<keyword evidence="2" id="KW-1185">Reference proteome</keyword>
<proteinExistence type="predicted"/>
<dbReference type="PANTHER" id="PTHR30619">
    <property type="entry name" value="DNA INTERNALIZATION/COMPETENCE PROTEIN COMEC/REC2"/>
    <property type="match status" value="1"/>
</dbReference>
<dbReference type="Gene3D" id="3.60.15.10">
    <property type="entry name" value="Ribonuclease Z/Hydroxyacylglutathione hydrolase-like"/>
    <property type="match status" value="1"/>
</dbReference>
<dbReference type="RefSeq" id="WP_349056324.1">
    <property type="nucleotide sequence ID" value="NZ_JBBMEJ010000005.1"/>
</dbReference>
<evidence type="ECO:0000313" key="2">
    <source>
        <dbReference type="Proteomes" id="UP001473063"/>
    </source>
</evidence>
<accession>A0ABV1BER8</accession>
<reference evidence="1 2" key="1">
    <citation type="submission" date="2024-03" db="EMBL/GenBank/DDBJ databases">
        <title>Human intestinal bacterial collection.</title>
        <authorList>
            <person name="Pauvert C."/>
            <person name="Hitch T.C.A."/>
            <person name="Clavel T."/>
        </authorList>
    </citation>
    <scope>NUCLEOTIDE SEQUENCE [LARGE SCALE GENOMIC DNA]</scope>
    <source>
        <strain evidence="1 2">CLA-JM-H16</strain>
    </source>
</reference>
<sequence>MSGQLFRKNVIGADYVQDTKIYQSFEAGVASQGLSVQHPAPETDFAFGSGKFTVFSPQSISSNDNDNSVAIRLENGSNHFLFTGDAESAGEEAICNLGIDLSCDVIVPGHHGSATATTWNLLQQTVPEYAVISCRAGNSYGHPHKDTMDKLSDMGIQVFRTDEQGTIIAVSDGNSIEWNQNPVMITHREMNPIPVHSPLPFMMIPEVLPTDPSTHPITIPRLLLRQKLKMWAIWSGSPLQEANITEFQIVAI</sequence>
<gene>
    <name evidence="1" type="ORF">WMO28_05665</name>
</gene>
<dbReference type="SUPFAM" id="SSF56281">
    <property type="entry name" value="Metallo-hydrolase/oxidoreductase"/>
    <property type="match status" value="1"/>
</dbReference>
<protein>
    <recommendedName>
        <fullName evidence="3">MBL fold metallo-hydrolase</fullName>
    </recommendedName>
</protein>
<dbReference type="PANTHER" id="PTHR30619:SF1">
    <property type="entry name" value="RECOMBINATION PROTEIN 2"/>
    <property type="match status" value="1"/>
</dbReference>
<dbReference type="InterPro" id="IPR052159">
    <property type="entry name" value="Competence_DNA_uptake"/>
</dbReference>
<evidence type="ECO:0000313" key="1">
    <source>
        <dbReference type="EMBL" id="MEQ2370437.1"/>
    </source>
</evidence>